<proteinExistence type="predicted"/>
<keyword evidence="3" id="KW-1185">Reference proteome</keyword>
<evidence type="ECO:0000313" key="3">
    <source>
        <dbReference type="Proteomes" id="UP001234343"/>
    </source>
</evidence>
<dbReference type="Proteomes" id="UP001234343">
    <property type="component" value="Unassembled WGS sequence"/>
</dbReference>
<dbReference type="Gene3D" id="3.40.190.10">
    <property type="entry name" value="Periplasmic binding protein-like II"/>
    <property type="match status" value="1"/>
</dbReference>
<organism evidence="2 3">
    <name type="scientific">Alteromonas arenosi</name>
    <dbReference type="NCBI Taxonomy" id="3055817"/>
    <lineage>
        <taxon>Bacteria</taxon>
        <taxon>Pseudomonadati</taxon>
        <taxon>Pseudomonadota</taxon>
        <taxon>Gammaproteobacteria</taxon>
        <taxon>Alteromonadales</taxon>
        <taxon>Alteromonadaceae</taxon>
        <taxon>Alteromonas/Salinimonas group</taxon>
        <taxon>Alteromonas</taxon>
    </lineage>
</organism>
<reference evidence="2 3" key="1">
    <citation type="submission" date="2023-06" db="EMBL/GenBank/DDBJ databases">
        <title>Alteromonas sp. ASW11-36 isolated from intertidal sand.</title>
        <authorList>
            <person name="Li Y."/>
        </authorList>
    </citation>
    <scope>NUCLEOTIDE SEQUENCE [LARGE SCALE GENOMIC DNA]</scope>
    <source>
        <strain evidence="2 3">ASW11-36</strain>
    </source>
</reference>
<dbReference type="EMBL" id="JAUCBP010000007">
    <property type="protein sequence ID" value="MDM7860475.1"/>
    <property type="molecule type" value="Genomic_DNA"/>
</dbReference>
<name>A0ABT7SWE6_9ALTE</name>
<keyword evidence="1" id="KW-0732">Signal</keyword>
<evidence type="ECO:0000256" key="1">
    <source>
        <dbReference type="SAM" id="SignalP"/>
    </source>
</evidence>
<protein>
    <submittedName>
        <fullName evidence="2">Phosphate ABC transporter substrate-binding protein</fullName>
    </submittedName>
</protein>
<dbReference type="RefSeq" id="WP_289364770.1">
    <property type="nucleotide sequence ID" value="NZ_JAUCBP010000007.1"/>
</dbReference>
<gene>
    <name evidence="2" type="ORF">QTP81_07690</name>
</gene>
<feature type="signal peptide" evidence="1">
    <location>
        <begin position="1"/>
        <end position="24"/>
    </location>
</feature>
<evidence type="ECO:0000313" key="2">
    <source>
        <dbReference type="EMBL" id="MDM7860475.1"/>
    </source>
</evidence>
<accession>A0ABT7SWE6</accession>
<dbReference type="SUPFAM" id="SSF53850">
    <property type="entry name" value="Periplasmic binding protein-like II"/>
    <property type="match status" value="1"/>
</dbReference>
<sequence length="141" mass="14585">MLKKHLFRGCIALMVALSAHVAMADVVMVVHPSNSDAIDAKVVKRIFLGKEKKFPGGSDATPINQVAESSVRGEFDDSVIGRSSAQVSAHWSKLVFTGKGVPPAEVADDAAVIAAVAADPTAIGYVDSASVTGAVKAIQVQ</sequence>
<comment type="caution">
    <text evidence="2">The sequence shown here is derived from an EMBL/GenBank/DDBJ whole genome shotgun (WGS) entry which is preliminary data.</text>
</comment>
<feature type="chain" id="PRO_5046272727" evidence="1">
    <location>
        <begin position="25"/>
        <end position="141"/>
    </location>
</feature>